<evidence type="ECO:0000313" key="2">
    <source>
        <dbReference type="EMBL" id="QIK39106.1"/>
    </source>
</evidence>
<dbReference type="GO" id="GO:0015385">
    <property type="term" value="F:sodium:proton antiporter activity"/>
    <property type="evidence" value="ECO:0007669"/>
    <property type="project" value="TreeGrafter"/>
</dbReference>
<protein>
    <submittedName>
        <fullName evidence="2">Monovalent cation/H(+) antiporter subunit G</fullName>
    </submittedName>
</protein>
<dbReference type="PANTHER" id="PTHR34703">
    <property type="entry name" value="ANTIPORTER SUBUNIT MNHG2-RELATED"/>
    <property type="match status" value="1"/>
</dbReference>
<gene>
    <name evidence="2" type="ORF">GWK36_04400</name>
</gene>
<sequence>MALYLLSAFCLMAGLLFFLAGTLGLLRLPDLLTRLHALTKADNLDLGLVILGLVFQTPDQPLRAFKLLLIWLFVLIASATGAHLIAQRALRSKSYQDDR</sequence>
<name>A0A6G7VGU9_9GAMM</name>
<keyword evidence="1" id="KW-0472">Membrane</keyword>
<dbReference type="Proteomes" id="UP000502699">
    <property type="component" value="Chromosome"/>
</dbReference>
<dbReference type="EMBL" id="CP048029">
    <property type="protein sequence ID" value="QIK39106.1"/>
    <property type="molecule type" value="Genomic_DNA"/>
</dbReference>
<proteinExistence type="predicted"/>
<dbReference type="AlphaFoldDB" id="A0A6G7VGU9"/>
<keyword evidence="3" id="KW-1185">Reference proteome</keyword>
<dbReference type="Pfam" id="PF03334">
    <property type="entry name" value="PhaG_MnhG_YufB"/>
    <property type="match status" value="1"/>
</dbReference>
<keyword evidence="1" id="KW-1133">Transmembrane helix</keyword>
<dbReference type="InterPro" id="IPR005133">
    <property type="entry name" value="PhaG_MnhG_YufB"/>
</dbReference>
<dbReference type="NCBIfam" id="TIGR01300">
    <property type="entry name" value="CPA3_mnhG_phaG"/>
    <property type="match status" value="1"/>
</dbReference>
<accession>A0A6G7VGU9</accession>
<dbReference type="KEGG" id="cjap:GWK36_04400"/>
<feature type="transmembrane region" description="Helical" evidence="1">
    <location>
        <begin position="6"/>
        <end position="26"/>
    </location>
</feature>
<keyword evidence="1" id="KW-0812">Transmembrane</keyword>
<reference evidence="3" key="1">
    <citation type="submission" date="2020-01" db="EMBL/GenBank/DDBJ databases">
        <title>Caldichromatium gen. nov., sp. nov., a thermophilic purple sulfur bacterium member of the family Chromatiaceae isolated from Nakabusa hot spring, Japan.</title>
        <authorList>
            <person name="Saini M.K."/>
            <person name="Hanada S."/>
            <person name="Tank M."/>
        </authorList>
    </citation>
    <scope>NUCLEOTIDE SEQUENCE [LARGE SCALE GENOMIC DNA]</scope>
    <source>
        <strain evidence="3">No.7</strain>
    </source>
</reference>
<evidence type="ECO:0000256" key="1">
    <source>
        <dbReference type="SAM" id="Phobius"/>
    </source>
</evidence>
<evidence type="ECO:0000313" key="3">
    <source>
        <dbReference type="Proteomes" id="UP000502699"/>
    </source>
</evidence>
<feature type="transmembrane region" description="Helical" evidence="1">
    <location>
        <begin position="67"/>
        <end position="86"/>
    </location>
</feature>
<dbReference type="PANTHER" id="PTHR34703:SF1">
    <property type="entry name" value="ANTIPORTER SUBUNIT MNHG2-RELATED"/>
    <property type="match status" value="1"/>
</dbReference>
<organism evidence="2 3">
    <name type="scientific">Caldichromatium japonicum</name>
    <dbReference type="NCBI Taxonomy" id="2699430"/>
    <lineage>
        <taxon>Bacteria</taxon>
        <taxon>Pseudomonadati</taxon>
        <taxon>Pseudomonadota</taxon>
        <taxon>Gammaproteobacteria</taxon>
        <taxon>Chromatiales</taxon>
        <taxon>Chromatiaceae</taxon>
        <taxon>Caldichromatium</taxon>
    </lineage>
</organism>